<feature type="compositionally biased region" description="Basic and acidic residues" evidence="1">
    <location>
        <begin position="101"/>
        <end position="116"/>
    </location>
</feature>
<comment type="caution">
    <text evidence="3">The sequence shown here is derived from an EMBL/GenBank/DDBJ whole genome shotgun (WGS) entry which is preliminary data.</text>
</comment>
<keyword evidence="2" id="KW-1133">Transmembrane helix</keyword>
<dbReference type="EMBL" id="SUPK01000006">
    <property type="protein sequence ID" value="TJY41576.1"/>
    <property type="molecule type" value="Genomic_DNA"/>
</dbReference>
<evidence type="ECO:0000256" key="1">
    <source>
        <dbReference type="SAM" id="MobiDB-lite"/>
    </source>
</evidence>
<dbReference type="RefSeq" id="WP_136778496.1">
    <property type="nucleotide sequence ID" value="NZ_SUPK01000006.1"/>
</dbReference>
<protein>
    <submittedName>
        <fullName evidence="3">Anti-sigma factor</fullName>
    </submittedName>
</protein>
<feature type="transmembrane region" description="Helical" evidence="2">
    <location>
        <begin position="60"/>
        <end position="84"/>
    </location>
</feature>
<evidence type="ECO:0000313" key="4">
    <source>
        <dbReference type="Proteomes" id="UP000309673"/>
    </source>
</evidence>
<dbReference type="Proteomes" id="UP000309673">
    <property type="component" value="Unassembled WGS sequence"/>
</dbReference>
<keyword evidence="4" id="KW-1185">Reference proteome</keyword>
<feature type="compositionally biased region" description="Basic residues" evidence="1">
    <location>
        <begin position="41"/>
        <end position="55"/>
    </location>
</feature>
<accession>A0A4U0F9Y4</accession>
<feature type="region of interest" description="Disordered" evidence="1">
    <location>
        <begin position="35"/>
        <end position="55"/>
    </location>
</feature>
<keyword evidence="2" id="KW-0812">Transmembrane</keyword>
<evidence type="ECO:0000256" key="2">
    <source>
        <dbReference type="SAM" id="Phobius"/>
    </source>
</evidence>
<proteinExistence type="predicted"/>
<gene>
    <name evidence="3" type="ORF">E5161_14360</name>
</gene>
<reference evidence="3 4" key="1">
    <citation type="submission" date="2019-04" db="EMBL/GenBank/DDBJ databases">
        <title>Cohnella sp. nov., isolated from soil.</title>
        <authorList>
            <person name="Kim W."/>
        </authorList>
    </citation>
    <scope>NUCLEOTIDE SEQUENCE [LARGE SCALE GENOMIC DNA]</scope>
    <source>
        <strain evidence="3 4">CAU 1483</strain>
    </source>
</reference>
<feature type="region of interest" description="Disordered" evidence="1">
    <location>
        <begin position="101"/>
        <end position="133"/>
    </location>
</feature>
<keyword evidence="2" id="KW-0472">Membrane</keyword>
<evidence type="ECO:0000313" key="3">
    <source>
        <dbReference type="EMBL" id="TJY41576.1"/>
    </source>
</evidence>
<feature type="compositionally biased region" description="Polar residues" evidence="1">
    <location>
        <begin position="117"/>
        <end position="128"/>
    </location>
</feature>
<name>A0A4U0F9Y4_9BACL</name>
<dbReference type="AlphaFoldDB" id="A0A4U0F9Y4"/>
<organism evidence="3 4">
    <name type="scientific">Cohnella pontilimi</name>
    <dbReference type="NCBI Taxonomy" id="2564100"/>
    <lineage>
        <taxon>Bacteria</taxon>
        <taxon>Bacillati</taxon>
        <taxon>Bacillota</taxon>
        <taxon>Bacilli</taxon>
        <taxon>Bacillales</taxon>
        <taxon>Paenibacillaceae</taxon>
        <taxon>Cohnella</taxon>
    </lineage>
</organism>
<sequence length="270" mass="30570">MERKLKERMLDESRFDPGLKEAMWERIEAQLDIESPAASRSRTHAKRTQRSRKTMRRIKISTGLAAAVIAGAVFLTMPAGTAFMKDVRSWFAPEKKVEVNIEGEKEQTNQKLHESGKTNGEQTPGNSETSKETSRYVIYYDQERYKLEQQGGKDVITTTTPLPDKYPEVSFTIEQRPGIQPADAAADLEKQLAAGYAEVRKAEQVTEPIAGYRIYAQDGKDWNSKVMVVYVVDNGKQGSFVLTEKYFLEASEGHGSRFDQMLKEFKVLSE</sequence>
<dbReference type="OrthoDB" id="2871129at2"/>